<comment type="caution">
    <text evidence="2">The sequence shown here is derived from an EMBL/GenBank/DDBJ whole genome shotgun (WGS) entry which is preliminary data.</text>
</comment>
<evidence type="ECO:0000256" key="1">
    <source>
        <dbReference type="SAM" id="MobiDB-lite"/>
    </source>
</evidence>
<protein>
    <submittedName>
        <fullName evidence="2">(African queen) hypothetical protein</fullName>
    </submittedName>
</protein>
<dbReference type="EMBL" id="CAKASE010000079">
    <property type="protein sequence ID" value="CAG9579762.1"/>
    <property type="molecule type" value="Genomic_DNA"/>
</dbReference>
<name>A0A8J2R6E7_9NEOP</name>
<keyword evidence="3" id="KW-1185">Reference proteome</keyword>
<dbReference type="OrthoDB" id="7440536at2759"/>
<proteinExistence type="predicted"/>
<gene>
    <name evidence="2" type="ORF">DCHRY22_LOCUS13332</name>
</gene>
<dbReference type="InterPro" id="IPR038372">
    <property type="entry name" value="PA/PA-X_sf"/>
</dbReference>
<dbReference type="AlphaFoldDB" id="A0A8J2R6E7"/>
<feature type="region of interest" description="Disordered" evidence="1">
    <location>
        <begin position="20"/>
        <end position="45"/>
    </location>
</feature>
<dbReference type="Gene3D" id="3.40.91.90">
    <property type="entry name" value="Influenza RNA-dependent RNA polymerase subunit PA, endonuclease domain"/>
    <property type="match status" value="1"/>
</dbReference>
<sequence>MVCALLCNLEANTNFFDEAHREARSSQQGKRSTHPAEMEISDDEDAISMGSEDQEDFIIEQDSIPADPPCSYRFVLIEGIPNQAEVQNHWAKKWNLTVTSNWDIIDIENKLFIEVKVTTLSDTAANTFRSKAVGMEANSVLVIVNPSTGKIKYYPRQLKAQREDKVTSFILARCQVMRELGISDHQIHEEEDIISSIFCNNEFMIEFETWMNSFLRHKELLAPPNMKKTSSSSSSSLLKPFCLEQLEKNLADPLNHASQPVLWKGKILPEGWVLNNYWDDATDINMINRYCRLMYESTRNGKTCLYKSEKEDSLFELFDDLCQEVETGKVMENFKFKQNLRDEDDANPLKKSLGVDRKGKVHSSKFSPDMVQKESKPIVKRYLHRWFTDVIDDLVKDSPTSMHPFPNLELGETVPDHPISKASRKAISTIFSMFKKTKAASMTSKYINLGSRLGGSYLNSSSVKNPHSFTSMMPIYATVHNESTARAVSGIMIRGPQHARSPTDKINLVAMETASDVFIQGKMWRFLPNCVVVKGEKNSFVIRKTAVN</sequence>
<organism evidence="2 3">
    <name type="scientific">Danaus chrysippus</name>
    <name type="common">African queen</name>
    <dbReference type="NCBI Taxonomy" id="151541"/>
    <lineage>
        <taxon>Eukaryota</taxon>
        <taxon>Metazoa</taxon>
        <taxon>Ecdysozoa</taxon>
        <taxon>Arthropoda</taxon>
        <taxon>Hexapoda</taxon>
        <taxon>Insecta</taxon>
        <taxon>Pterygota</taxon>
        <taxon>Neoptera</taxon>
        <taxon>Endopterygota</taxon>
        <taxon>Lepidoptera</taxon>
        <taxon>Glossata</taxon>
        <taxon>Ditrysia</taxon>
        <taxon>Papilionoidea</taxon>
        <taxon>Nymphalidae</taxon>
        <taxon>Danainae</taxon>
        <taxon>Danaini</taxon>
        <taxon>Danaina</taxon>
        <taxon>Danaus</taxon>
        <taxon>Anosia</taxon>
    </lineage>
</organism>
<accession>A0A8J2R6E7</accession>
<evidence type="ECO:0000313" key="3">
    <source>
        <dbReference type="Proteomes" id="UP000789524"/>
    </source>
</evidence>
<evidence type="ECO:0000313" key="2">
    <source>
        <dbReference type="EMBL" id="CAG9579762.1"/>
    </source>
</evidence>
<reference evidence="2" key="1">
    <citation type="submission" date="2021-09" db="EMBL/GenBank/DDBJ databases">
        <authorList>
            <person name="Martin H S."/>
        </authorList>
    </citation>
    <scope>NUCLEOTIDE SEQUENCE</scope>
</reference>
<dbReference type="Proteomes" id="UP000789524">
    <property type="component" value="Unassembled WGS sequence"/>
</dbReference>